<evidence type="ECO:0000313" key="2">
    <source>
        <dbReference type="Proteomes" id="UP000245680"/>
    </source>
</evidence>
<dbReference type="Proteomes" id="UP000245680">
    <property type="component" value="Unassembled WGS sequence"/>
</dbReference>
<accession>A0A2V2LJQ6</accession>
<dbReference type="EMBL" id="QGKU01000042">
    <property type="protein sequence ID" value="PWR02073.1"/>
    <property type="molecule type" value="Genomic_DNA"/>
</dbReference>
<reference evidence="1 2" key="1">
    <citation type="submission" date="2018-05" db="EMBL/GenBank/DDBJ databases">
        <title>Rhodobacteraceae gen. nov., sp. nov. isolated from sea water.</title>
        <authorList>
            <person name="Ren Y."/>
        </authorList>
    </citation>
    <scope>NUCLEOTIDE SEQUENCE [LARGE SCALE GENOMIC DNA]</scope>
    <source>
        <strain evidence="1 2">TG-679</strain>
    </source>
</reference>
<name>A0A2V2LJQ6_9RHOB</name>
<gene>
    <name evidence="1" type="ORF">DKT77_13815</name>
</gene>
<keyword evidence="2" id="KW-1185">Reference proteome</keyword>
<protein>
    <submittedName>
        <fullName evidence="1">Uncharacterized protein</fullName>
    </submittedName>
</protein>
<sequence>MSMPHLRAMAHDLCELRKARRLLAVHEGWGELSSQSVRRPRPCKETSQFASDTMARFSMTATSGKLGRIMACIVEGRGPIPLKQLTLQLAMKQGFAATGAKTRRSLEPHFLDLLSTPVRENQLFRPRVQTPV</sequence>
<evidence type="ECO:0000313" key="1">
    <source>
        <dbReference type="EMBL" id="PWR02073.1"/>
    </source>
</evidence>
<comment type="caution">
    <text evidence="1">The sequence shown here is derived from an EMBL/GenBank/DDBJ whole genome shotgun (WGS) entry which is preliminary data.</text>
</comment>
<proteinExistence type="predicted"/>
<dbReference type="AlphaFoldDB" id="A0A2V2LJQ6"/>
<organism evidence="1 2">
    <name type="scientific">Meridianimarinicoccus roseus</name>
    <dbReference type="NCBI Taxonomy" id="2072018"/>
    <lineage>
        <taxon>Bacteria</taxon>
        <taxon>Pseudomonadati</taxon>
        <taxon>Pseudomonadota</taxon>
        <taxon>Alphaproteobacteria</taxon>
        <taxon>Rhodobacterales</taxon>
        <taxon>Paracoccaceae</taxon>
        <taxon>Meridianimarinicoccus</taxon>
    </lineage>
</organism>